<accession>A0AAE0A5S3</accession>
<reference evidence="2" key="1">
    <citation type="journal article" date="2023" name="Plant J.">
        <title>Genome sequences and population genomics provide insights into the demographic history, inbreeding, and mutation load of two 'living fossil' tree species of Dipteronia.</title>
        <authorList>
            <person name="Feng Y."/>
            <person name="Comes H.P."/>
            <person name="Chen J."/>
            <person name="Zhu S."/>
            <person name="Lu R."/>
            <person name="Zhang X."/>
            <person name="Li P."/>
            <person name="Qiu J."/>
            <person name="Olsen K.M."/>
            <person name="Qiu Y."/>
        </authorList>
    </citation>
    <scope>NUCLEOTIDE SEQUENCE</scope>
    <source>
        <strain evidence="2">NBL</strain>
    </source>
</reference>
<proteinExistence type="predicted"/>
<evidence type="ECO:0000313" key="2">
    <source>
        <dbReference type="EMBL" id="KAK3204322.1"/>
    </source>
</evidence>
<evidence type="ECO:0000256" key="1">
    <source>
        <dbReference type="SAM" id="MobiDB-lite"/>
    </source>
</evidence>
<evidence type="ECO:0000313" key="3">
    <source>
        <dbReference type="Proteomes" id="UP001281410"/>
    </source>
</evidence>
<dbReference type="AlphaFoldDB" id="A0AAE0A5S3"/>
<feature type="region of interest" description="Disordered" evidence="1">
    <location>
        <begin position="127"/>
        <end position="186"/>
    </location>
</feature>
<feature type="compositionally biased region" description="Basic residues" evidence="1">
    <location>
        <begin position="161"/>
        <end position="171"/>
    </location>
</feature>
<gene>
    <name evidence="2" type="ORF">Dsin_018368</name>
</gene>
<comment type="caution">
    <text evidence="2">The sequence shown here is derived from an EMBL/GenBank/DDBJ whole genome shotgun (WGS) entry which is preliminary data.</text>
</comment>
<dbReference type="EMBL" id="JANJYJ010000006">
    <property type="protein sequence ID" value="KAK3204322.1"/>
    <property type="molecule type" value="Genomic_DNA"/>
</dbReference>
<dbReference type="Proteomes" id="UP001281410">
    <property type="component" value="Unassembled WGS sequence"/>
</dbReference>
<sequence>MKVHTMLIYNLLKRQIILPNLENEDEIWFGLGQKEARFGREELCLCSGLNMGTLPEGFREKEEVREEPILTPHFPDESLMIELLEAIFNRLTEHVSGDDALKMGYLLMVSQFFGIDEARTAISAGKHLGRLRGDGQKKKEKEENKKRKKKEEKEEEEEEKKKKKPKKKKKKTEVEDEEEETDNDNQ</sequence>
<protein>
    <submittedName>
        <fullName evidence="2">Uncharacterized protein</fullName>
    </submittedName>
</protein>
<name>A0AAE0A5S3_9ROSI</name>
<organism evidence="2 3">
    <name type="scientific">Dipteronia sinensis</name>
    <dbReference type="NCBI Taxonomy" id="43782"/>
    <lineage>
        <taxon>Eukaryota</taxon>
        <taxon>Viridiplantae</taxon>
        <taxon>Streptophyta</taxon>
        <taxon>Embryophyta</taxon>
        <taxon>Tracheophyta</taxon>
        <taxon>Spermatophyta</taxon>
        <taxon>Magnoliopsida</taxon>
        <taxon>eudicotyledons</taxon>
        <taxon>Gunneridae</taxon>
        <taxon>Pentapetalae</taxon>
        <taxon>rosids</taxon>
        <taxon>malvids</taxon>
        <taxon>Sapindales</taxon>
        <taxon>Sapindaceae</taxon>
        <taxon>Hippocastanoideae</taxon>
        <taxon>Acereae</taxon>
        <taxon>Dipteronia</taxon>
    </lineage>
</organism>
<keyword evidence="3" id="KW-1185">Reference proteome</keyword>
<feature type="compositionally biased region" description="Basic and acidic residues" evidence="1">
    <location>
        <begin position="131"/>
        <end position="145"/>
    </location>
</feature>
<feature type="compositionally biased region" description="Acidic residues" evidence="1">
    <location>
        <begin position="174"/>
        <end position="186"/>
    </location>
</feature>
<dbReference type="PANTHER" id="PTHR48449">
    <property type="entry name" value="DUF1985 DOMAIN-CONTAINING PROTEIN"/>
    <property type="match status" value="1"/>
</dbReference>
<dbReference type="PANTHER" id="PTHR48449:SF1">
    <property type="entry name" value="DUF1985 DOMAIN-CONTAINING PROTEIN"/>
    <property type="match status" value="1"/>
</dbReference>